<protein>
    <submittedName>
        <fullName evidence="2">EAL domain-containing protein</fullName>
    </submittedName>
</protein>
<accession>A0A5R9F598</accession>
<dbReference type="CDD" id="cd01948">
    <property type="entry name" value="EAL"/>
    <property type="match status" value="1"/>
</dbReference>
<dbReference type="InterPro" id="IPR035919">
    <property type="entry name" value="EAL_sf"/>
</dbReference>
<evidence type="ECO:0000313" key="3">
    <source>
        <dbReference type="Proteomes" id="UP000308230"/>
    </source>
</evidence>
<organism evidence="2 3">
    <name type="scientific">Exobacillus caeni</name>
    <dbReference type="NCBI Taxonomy" id="2574798"/>
    <lineage>
        <taxon>Bacteria</taxon>
        <taxon>Bacillati</taxon>
        <taxon>Bacillota</taxon>
        <taxon>Bacilli</taxon>
        <taxon>Bacillales</taxon>
        <taxon>Guptibacillaceae</taxon>
        <taxon>Exobacillus</taxon>
    </lineage>
</organism>
<name>A0A5R9F598_9BACL</name>
<dbReference type="Pfam" id="PF00563">
    <property type="entry name" value="EAL"/>
    <property type="match status" value="1"/>
</dbReference>
<sequence>MNGCSNCLAAVEIYEPGILSLVSKVPEIHFAIKEIVSNTRENESENEGVIQFTYETKKELFLLLKEIVSNMNLISQQTVLTSIDPAEIGTTRINRMILVNELFERVSHPNYLKIINDSLVTNHMQPIIALDGETIYGYEFLLRPANEAYPFKPYELFEMAQKSGLQAMLDSRARISSIKVSSEYLPKGVKRFINFLPSSIYDPAHCLKSTFEAVKQYDVDPNDIVFEVVETEKILDVGHLQRIFQAYQEKGIKVALDDVGAGYSTNEILARLNPDFAKIDRGLISFCDIDREKQAKIEDICSIAIQHNITLLAEGIERKGEVDYLREAGIPLAQGYYFGKPREEPIRELIL</sequence>
<dbReference type="InterPro" id="IPR050706">
    <property type="entry name" value="Cyclic-di-GMP_PDE-like"/>
</dbReference>
<dbReference type="SMART" id="SM00052">
    <property type="entry name" value="EAL"/>
    <property type="match status" value="1"/>
</dbReference>
<reference evidence="2 3" key="1">
    <citation type="submission" date="2019-04" db="EMBL/GenBank/DDBJ databases">
        <title>Bacillus caeni sp. nov., a bacterium isolated from mangrove sediment.</title>
        <authorList>
            <person name="Huang H."/>
            <person name="Mo K."/>
            <person name="Hu Y."/>
        </authorList>
    </citation>
    <scope>NUCLEOTIDE SEQUENCE [LARGE SCALE GENOMIC DNA]</scope>
    <source>
        <strain evidence="2 3">HB172195</strain>
    </source>
</reference>
<dbReference type="PANTHER" id="PTHR33121">
    <property type="entry name" value="CYCLIC DI-GMP PHOSPHODIESTERASE PDEF"/>
    <property type="match status" value="1"/>
</dbReference>
<gene>
    <name evidence="2" type="ORF">FCL54_10255</name>
</gene>
<dbReference type="PANTHER" id="PTHR33121:SF15">
    <property type="entry name" value="BLUE LIGHT- AND TEMPERATURE-REGULATED ANTIREPRESSOR BLUF"/>
    <property type="match status" value="1"/>
</dbReference>
<dbReference type="GO" id="GO:0071111">
    <property type="term" value="F:cyclic-guanylate-specific phosphodiesterase activity"/>
    <property type="evidence" value="ECO:0007669"/>
    <property type="project" value="InterPro"/>
</dbReference>
<proteinExistence type="predicted"/>
<evidence type="ECO:0000259" key="1">
    <source>
        <dbReference type="PROSITE" id="PS50883"/>
    </source>
</evidence>
<dbReference type="AlphaFoldDB" id="A0A5R9F598"/>
<dbReference type="Proteomes" id="UP000308230">
    <property type="component" value="Unassembled WGS sequence"/>
</dbReference>
<dbReference type="SUPFAM" id="SSF141868">
    <property type="entry name" value="EAL domain-like"/>
    <property type="match status" value="1"/>
</dbReference>
<dbReference type="RefSeq" id="WP_171016773.1">
    <property type="nucleotide sequence ID" value="NZ_SWLG01000006.1"/>
</dbReference>
<feature type="domain" description="EAL" evidence="1">
    <location>
        <begin position="95"/>
        <end position="351"/>
    </location>
</feature>
<dbReference type="EMBL" id="SWLG01000006">
    <property type="protein sequence ID" value="TLS37516.1"/>
    <property type="molecule type" value="Genomic_DNA"/>
</dbReference>
<keyword evidence="3" id="KW-1185">Reference proteome</keyword>
<comment type="caution">
    <text evidence="2">The sequence shown here is derived from an EMBL/GenBank/DDBJ whole genome shotgun (WGS) entry which is preliminary data.</text>
</comment>
<dbReference type="PROSITE" id="PS50883">
    <property type="entry name" value="EAL"/>
    <property type="match status" value="1"/>
</dbReference>
<evidence type="ECO:0000313" key="2">
    <source>
        <dbReference type="EMBL" id="TLS37516.1"/>
    </source>
</evidence>
<dbReference type="InterPro" id="IPR001633">
    <property type="entry name" value="EAL_dom"/>
</dbReference>
<dbReference type="Gene3D" id="3.20.20.450">
    <property type="entry name" value="EAL domain"/>
    <property type="match status" value="1"/>
</dbReference>